<keyword evidence="3" id="KW-1185">Reference proteome</keyword>
<sequence length="228" mass="25627">MSTPLEEFLDYNFPSDRAIDIWFQLAEFGDTSEVKLREYIDGEQQTEVVNVPVYFNQSTPYKHVTMKQSLLILEIPDVLETDGLVYNIYAQMYENGTGYITPVVRHEGPIVASQEPITRATALELVEAWEKLSNAVIARIEYINCLRDIAVRYVVRRGHGTHSPLGSAAQKFDEMEQPVRLPCVTHTCIQWLLLTADATYYDNVSSASSYVASDGSDSSDVDTEATEA</sequence>
<evidence type="ECO:0000313" key="3">
    <source>
        <dbReference type="Proteomes" id="UP000799772"/>
    </source>
</evidence>
<accession>A0A9P4I9N8</accession>
<feature type="compositionally biased region" description="Acidic residues" evidence="1">
    <location>
        <begin position="217"/>
        <end position="228"/>
    </location>
</feature>
<feature type="region of interest" description="Disordered" evidence="1">
    <location>
        <begin position="209"/>
        <end position="228"/>
    </location>
</feature>
<reference evidence="2" key="1">
    <citation type="journal article" date="2020" name="Stud. Mycol.">
        <title>101 Dothideomycetes genomes: a test case for predicting lifestyles and emergence of pathogens.</title>
        <authorList>
            <person name="Haridas S."/>
            <person name="Albert R."/>
            <person name="Binder M."/>
            <person name="Bloem J."/>
            <person name="Labutti K."/>
            <person name="Salamov A."/>
            <person name="Andreopoulos B."/>
            <person name="Baker S."/>
            <person name="Barry K."/>
            <person name="Bills G."/>
            <person name="Bluhm B."/>
            <person name="Cannon C."/>
            <person name="Castanera R."/>
            <person name="Culley D."/>
            <person name="Daum C."/>
            <person name="Ezra D."/>
            <person name="Gonzalez J."/>
            <person name="Henrissat B."/>
            <person name="Kuo A."/>
            <person name="Liang C."/>
            <person name="Lipzen A."/>
            <person name="Lutzoni F."/>
            <person name="Magnuson J."/>
            <person name="Mondo S."/>
            <person name="Nolan M."/>
            <person name="Ohm R."/>
            <person name="Pangilinan J."/>
            <person name="Park H.-J."/>
            <person name="Ramirez L."/>
            <person name="Alfaro M."/>
            <person name="Sun H."/>
            <person name="Tritt A."/>
            <person name="Yoshinaga Y."/>
            <person name="Zwiers L.-H."/>
            <person name="Turgeon B."/>
            <person name="Goodwin S."/>
            <person name="Spatafora J."/>
            <person name="Crous P."/>
            <person name="Grigoriev I."/>
        </authorList>
    </citation>
    <scope>NUCLEOTIDE SEQUENCE</scope>
    <source>
        <strain evidence="2">CBS 133067</strain>
    </source>
</reference>
<dbReference type="Proteomes" id="UP000799772">
    <property type="component" value="Unassembled WGS sequence"/>
</dbReference>
<organism evidence="2 3">
    <name type="scientific">Rhizodiscina lignyota</name>
    <dbReference type="NCBI Taxonomy" id="1504668"/>
    <lineage>
        <taxon>Eukaryota</taxon>
        <taxon>Fungi</taxon>
        <taxon>Dikarya</taxon>
        <taxon>Ascomycota</taxon>
        <taxon>Pezizomycotina</taxon>
        <taxon>Dothideomycetes</taxon>
        <taxon>Pleosporomycetidae</taxon>
        <taxon>Aulographales</taxon>
        <taxon>Rhizodiscinaceae</taxon>
        <taxon>Rhizodiscina</taxon>
    </lineage>
</organism>
<evidence type="ECO:0000256" key="1">
    <source>
        <dbReference type="SAM" id="MobiDB-lite"/>
    </source>
</evidence>
<proteinExistence type="predicted"/>
<evidence type="ECO:0000313" key="2">
    <source>
        <dbReference type="EMBL" id="KAF2095280.1"/>
    </source>
</evidence>
<comment type="caution">
    <text evidence="2">The sequence shown here is derived from an EMBL/GenBank/DDBJ whole genome shotgun (WGS) entry which is preliminary data.</text>
</comment>
<dbReference type="AlphaFoldDB" id="A0A9P4I9N8"/>
<name>A0A9P4I9N8_9PEZI</name>
<protein>
    <submittedName>
        <fullName evidence="2">Uncharacterized protein</fullName>
    </submittedName>
</protein>
<gene>
    <name evidence="2" type="ORF">NA57DRAFT_79769</name>
</gene>
<dbReference type="EMBL" id="ML978132">
    <property type="protein sequence ID" value="KAF2095280.1"/>
    <property type="molecule type" value="Genomic_DNA"/>
</dbReference>